<evidence type="ECO:0000256" key="1">
    <source>
        <dbReference type="SAM" id="MobiDB-lite"/>
    </source>
</evidence>
<accession>A0A7J7GIC2</accession>
<dbReference type="EMBL" id="JACBKZ010000010">
    <property type="protein sequence ID" value="KAF5940529.1"/>
    <property type="molecule type" value="Genomic_DNA"/>
</dbReference>
<sequence>MSRLKPWMHLQSSKKKKMVLQDGNSNPERLRSTESKAIMWTCTVSAPEMTIVLYSLSGSDGNSNPERLRSTFN</sequence>
<name>A0A7J7GIC2_CAMSI</name>
<comment type="caution">
    <text evidence="2">The sequence shown here is derived from an EMBL/GenBank/DDBJ whole genome shotgun (WGS) entry which is preliminary data.</text>
</comment>
<evidence type="ECO:0000313" key="3">
    <source>
        <dbReference type="Proteomes" id="UP000593564"/>
    </source>
</evidence>
<reference evidence="2 3" key="2">
    <citation type="submission" date="2020-07" db="EMBL/GenBank/DDBJ databases">
        <title>Genome assembly of wild tea tree DASZ reveals pedigree and selection history of tea varieties.</title>
        <authorList>
            <person name="Zhang W."/>
        </authorList>
    </citation>
    <scope>NUCLEOTIDE SEQUENCE [LARGE SCALE GENOMIC DNA]</scope>
    <source>
        <strain evidence="3">cv. G240</strain>
        <tissue evidence="2">Leaf</tissue>
    </source>
</reference>
<feature type="region of interest" description="Disordered" evidence="1">
    <location>
        <begin position="1"/>
        <end position="29"/>
    </location>
</feature>
<dbReference type="AlphaFoldDB" id="A0A7J7GIC2"/>
<dbReference type="Proteomes" id="UP000593564">
    <property type="component" value="Unassembled WGS sequence"/>
</dbReference>
<organism evidence="2 3">
    <name type="scientific">Camellia sinensis</name>
    <name type="common">Tea plant</name>
    <name type="synonym">Thea sinensis</name>
    <dbReference type="NCBI Taxonomy" id="4442"/>
    <lineage>
        <taxon>Eukaryota</taxon>
        <taxon>Viridiplantae</taxon>
        <taxon>Streptophyta</taxon>
        <taxon>Embryophyta</taxon>
        <taxon>Tracheophyta</taxon>
        <taxon>Spermatophyta</taxon>
        <taxon>Magnoliopsida</taxon>
        <taxon>eudicotyledons</taxon>
        <taxon>Gunneridae</taxon>
        <taxon>Pentapetalae</taxon>
        <taxon>asterids</taxon>
        <taxon>Ericales</taxon>
        <taxon>Theaceae</taxon>
        <taxon>Camellia</taxon>
    </lineage>
</organism>
<reference evidence="3" key="1">
    <citation type="journal article" date="2020" name="Nat. Commun.">
        <title>Genome assembly of wild tea tree DASZ reveals pedigree and selection history of tea varieties.</title>
        <authorList>
            <person name="Zhang W."/>
            <person name="Zhang Y."/>
            <person name="Qiu H."/>
            <person name="Guo Y."/>
            <person name="Wan H."/>
            <person name="Zhang X."/>
            <person name="Scossa F."/>
            <person name="Alseekh S."/>
            <person name="Zhang Q."/>
            <person name="Wang P."/>
            <person name="Xu L."/>
            <person name="Schmidt M.H."/>
            <person name="Jia X."/>
            <person name="Li D."/>
            <person name="Zhu A."/>
            <person name="Guo F."/>
            <person name="Chen W."/>
            <person name="Ni D."/>
            <person name="Usadel B."/>
            <person name="Fernie A.R."/>
            <person name="Wen W."/>
        </authorList>
    </citation>
    <scope>NUCLEOTIDE SEQUENCE [LARGE SCALE GENOMIC DNA]</scope>
    <source>
        <strain evidence="3">cv. G240</strain>
    </source>
</reference>
<gene>
    <name evidence="2" type="ORF">HYC85_021696</name>
</gene>
<proteinExistence type="predicted"/>
<keyword evidence="3" id="KW-1185">Reference proteome</keyword>
<evidence type="ECO:0000313" key="2">
    <source>
        <dbReference type="EMBL" id="KAF5940529.1"/>
    </source>
</evidence>
<protein>
    <submittedName>
        <fullName evidence="2">Uncharacterized protein</fullName>
    </submittedName>
</protein>